<proteinExistence type="predicted"/>
<feature type="signal peptide" evidence="1">
    <location>
        <begin position="1"/>
        <end position="19"/>
    </location>
</feature>
<accession>A0AAD6VC09</accession>
<dbReference type="SUPFAM" id="SSF50370">
    <property type="entry name" value="Ricin B-like lectins"/>
    <property type="match status" value="1"/>
</dbReference>
<protein>
    <recommendedName>
        <fullName evidence="4">Ricin B lectin domain-containing protein</fullName>
    </recommendedName>
</protein>
<evidence type="ECO:0000313" key="2">
    <source>
        <dbReference type="EMBL" id="KAJ7208288.1"/>
    </source>
</evidence>
<name>A0AAD6VC09_9AGAR</name>
<dbReference type="AlphaFoldDB" id="A0AAD6VC09"/>
<keyword evidence="1" id="KW-0732">Signal</keyword>
<comment type="caution">
    <text evidence="2">The sequence shown here is derived from an EMBL/GenBank/DDBJ whole genome shotgun (WGS) entry which is preliminary data.</text>
</comment>
<sequence length="176" mass="18574">MRFFTLAPFAFVAAALVQAQTVPVGARINIQDYKGNVLDMAGRGAGQNNPVQTLNHKPGEIAQGWVIEPTSNGHFTIQNVASGTFLSYSSIAFTVVDPINTQVVGDPNPFSWSITGTGVGFLIVGPSGRNGPMAMTSWPTLNSSDGNILPLHTSPLTLQTRDSTGNAAVQTFTFPP</sequence>
<dbReference type="Proteomes" id="UP001219525">
    <property type="component" value="Unassembled WGS sequence"/>
</dbReference>
<keyword evidence="3" id="KW-1185">Reference proteome</keyword>
<feature type="non-terminal residue" evidence="2">
    <location>
        <position position="1"/>
    </location>
</feature>
<dbReference type="EMBL" id="JARJCW010000034">
    <property type="protein sequence ID" value="KAJ7208288.1"/>
    <property type="molecule type" value="Genomic_DNA"/>
</dbReference>
<gene>
    <name evidence="2" type="ORF">GGX14DRAFT_454298</name>
</gene>
<evidence type="ECO:0000313" key="3">
    <source>
        <dbReference type="Proteomes" id="UP001219525"/>
    </source>
</evidence>
<organism evidence="2 3">
    <name type="scientific">Mycena pura</name>
    <dbReference type="NCBI Taxonomy" id="153505"/>
    <lineage>
        <taxon>Eukaryota</taxon>
        <taxon>Fungi</taxon>
        <taxon>Dikarya</taxon>
        <taxon>Basidiomycota</taxon>
        <taxon>Agaricomycotina</taxon>
        <taxon>Agaricomycetes</taxon>
        <taxon>Agaricomycetidae</taxon>
        <taxon>Agaricales</taxon>
        <taxon>Marasmiineae</taxon>
        <taxon>Mycenaceae</taxon>
        <taxon>Mycena</taxon>
    </lineage>
</organism>
<feature type="chain" id="PRO_5042033522" description="Ricin B lectin domain-containing protein" evidence="1">
    <location>
        <begin position="20"/>
        <end position="176"/>
    </location>
</feature>
<dbReference type="Gene3D" id="2.80.10.50">
    <property type="match status" value="1"/>
</dbReference>
<dbReference type="InterPro" id="IPR035992">
    <property type="entry name" value="Ricin_B-like_lectins"/>
</dbReference>
<reference evidence="2" key="1">
    <citation type="submission" date="2023-03" db="EMBL/GenBank/DDBJ databases">
        <title>Massive genome expansion in bonnet fungi (Mycena s.s.) driven by repeated elements and novel gene families across ecological guilds.</title>
        <authorList>
            <consortium name="Lawrence Berkeley National Laboratory"/>
            <person name="Harder C.B."/>
            <person name="Miyauchi S."/>
            <person name="Viragh M."/>
            <person name="Kuo A."/>
            <person name="Thoen E."/>
            <person name="Andreopoulos B."/>
            <person name="Lu D."/>
            <person name="Skrede I."/>
            <person name="Drula E."/>
            <person name="Henrissat B."/>
            <person name="Morin E."/>
            <person name="Kohler A."/>
            <person name="Barry K."/>
            <person name="LaButti K."/>
            <person name="Morin E."/>
            <person name="Salamov A."/>
            <person name="Lipzen A."/>
            <person name="Mereny Z."/>
            <person name="Hegedus B."/>
            <person name="Baldrian P."/>
            <person name="Stursova M."/>
            <person name="Weitz H."/>
            <person name="Taylor A."/>
            <person name="Grigoriev I.V."/>
            <person name="Nagy L.G."/>
            <person name="Martin F."/>
            <person name="Kauserud H."/>
        </authorList>
    </citation>
    <scope>NUCLEOTIDE SEQUENCE</scope>
    <source>
        <strain evidence="2">9144</strain>
    </source>
</reference>
<evidence type="ECO:0008006" key="4">
    <source>
        <dbReference type="Google" id="ProtNLM"/>
    </source>
</evidence>
<evidence type="ECO:0000256" key="1">
    <source>
        <dbReference type="SAM" id="SignalP"/>
    </source>
</evidence>